<keyword evidence="2" id="KW-1185">Reference proteome</keyword>
<dbReference type="Proteomes" id="UP000233440">
    <property type="component" value="Unassembled WGS sequence"/>
</dbReference>
<organism evidence="1 2">
    <name type="scientific">Heyndrickxia camelliae</name>
    <dbReference type="NCBI Taxonomy" id="1707093"/>
    <lineage>
        <taxon>Bacteria</taxon>
        <taxon>Bacillati</taxon>
        <taxon>Bacillota</taxon>
        <taxon>Bacilli</taxon>
        <taxon>Bacillales</taxon>
        <taxon>Bacillaceae</taxon>
        <taxon>Heyndrickxia</taxon>
    </lineage>
</organism>
<dbReference type="EMBL" id="PIQO01000005">
    <property type="protein sequence ID" value="PKR85296.1"/>
    <property type="molecule type" value="Genomic_DNA"/>
</dbReference>
<evidence type="ECO:0000313" key="2">
    <source>
        <dbReference type="Proteomes" id="UP000233440"/>
    </source>
</evidence>
<reference evidence="1 2" key="1">
    <citation type="submission" date="2017-11" db="EMBL/GenBank/DDBJ databases">
        <title>Bacillus camelliae sp. nov., isolated from pu'er tea.</title>
        <authorList>
            <person name="Niu L."/>
        </authorList>
    </citation>
    <scope>NUCLEOTIDE SEQUENCE [LARGE SCALE GENOMIC DNA]</scope>
    <source>
        <strain evidence="1 2">7578-1</strain>
    </source>
</reference>
<dbReference type="Pfam" id="PF21820">
    <property type="entry name" value="DUF6886"/>
    <property type="match status" value="1"/>
</dbReference>
<dbReference type="OrthoDB" id="156685at2"/>
<comment type="caution">
    <text evidence="1">The sequence shown here is derived from an EMBL/GenBank/DDBJ whole genome shotgun (WGS) entry which is preliminary data.</text>
</comment>
<proteinExistence type="predicted"/>
<dbReference type="AlphaFoldDB" id="A0A2N3LL03"/>
<dbReference type="InterPro" id="IPR049253">
    <property type="entry name" value="DUF6886"/>
</dbReference>
<accession>A0A2N3LL03</accession>
<evidence type="ECO:0000313" key="1">
    <source>
        <dbReference type="EMBL" id="PKR85296.1"/>
    </source>
</evidence>
<name>A0A2N3LL03_9BACI</name>
<dbReference type="RefSeq" id="WP_101353852.1">
    <property type="nucleotide sequence ID" value="NZ_PIQO01000005.1"/>
</dbReference>
<gene>
    <name evidence="1" type="ORF">CWO92_08865</name>
</gene>
<protein>
    <submittedName>
        <fullName evidence="1">Uncharacterized protein</fullName>
    </submittedName>
</protein>
<sequence length="174" mass="20626">MRLFHVSEEADISVFNPRIPTRKDIDQNKGLVWAINEECLPNFLTPRNCPRVTYHCTKNTTEIDKKMYLSSETTNHVIAIEHEWFERMKNTTLYLYEFDTTDFTLQDKSAGYYVSEKSQIPIARIVIQDLFKELLNRKVEVRIIDNLWDLCEKIKNTSFNWSMCRMGNAKKKGY</sequence>